<evidence type="ECO:0000313" key="3">
    <source>
        <dbReference type="Proteomes" id="UP001164705"/>
    </source>
</evidence>
<dbReference type="AlphaFoldDB" id="A0A9E8N0Z9"/>
<dbReference type="Proteomes" id="UP001164705">
    <property type="component" value="Chromosome"/>
</dbReference>
<dbReference type="KEGG" id="lnu:N7U66_04430"/>
<dbReference type="SUPFAM" id="SSF56935">
    <property type="entry name" value="Porins"/>
    <property type="match status" value="1"/>
</dbReference>
<feature type="domain" description="Outer membrane protein beta-barrel" evidence="1">
    <location>
        <begin position="9"/>
        <end position="115"/>
    </location>
</feature>
<evidence type="ECO:0000313" key="2">
    <source>
        <dbReference type="EMBL" id="WAC03840.1"/>
    </source>
</evidence>
<gene>
    <name evidence="2" type="ORF">N7U66_04430</name>
</gene>
<protein>
    <submittedName>
        <fullName evidence="2">Porin family protein</fullName>
    </submittedName>
</protein>
<dbReference type="Gene3D" id="2.40.160.60">
    <property type="entry name" value="Outer membrane protein transport protein (OMPP1/FadL/TodX)"/>
    <property type="match status" value="1"/>
</dbReference>
<accession>A0A9E8N0Z9</accession>
<organism evidence="2 3">
    <name type="scientific">Lacinutrix neustonica</name>
    <dbReference type="NCBI Taxonomy" id="2980107"/>
    <lineage>
        <taxon>Bacteria</taxon>
        <taxon>Pseudomonadati</taxon>
        <taxon>Bacteroidota</taxon>
        <taxon>Flavobacteriia</taxon>
        <taxon>Flavobacteriales</taxon>
        <taxon>Flavobacteriaceae</taxon>
        <taxon>Lacinutrix</taxon>
    </lineage>
</organism>
<sequence length="138" mass="14932">MYSAQGAASEYTEDFFGQEIKYETKTKLDYLNLPIMAKYYVAEGLSIEAGPQVGFLISAKSEVEATSEGESASDEGDVKDSFKSIDFGAGVGLGYKLESGLNFSARYNLGLANIAEDVEGQDFSIQNNVIQVSVGFMF</sequence>
<keyword evidence="3" id="KW-1185">Reference proteome</keyword>
<evidence type="ECO:0000259" key="1">
    <source>
        <dbReference type="Pfam" id="PF13568"/>
    </source>
</evidence>
<dbReference type="Pfam" id="PF13568">
    <property type="entry name" value="OMP_b-brl_2"/>
    <property type="match status" value="1"/>
</dbReference>
<dbReference type="RefSeq" id="WP_267678478.1">
    <property type="nucleotide sequence ID" value="NZ_CP113088.1"/>
</dbReference>
<dbReference type="EMBL" id="CP113088">
    <property type="protein sequence ID" value="WAC03840.1"/>
    <property type="molecule type" value="Genomic_DNA"/>
</dbReference>
<dbReference type="InterPro" id="IPR025665">
    <property type="entry name" value="Beta-barrel_OMP_2"/>
</dbReference>
<name>A0A9E8N0Z9_9FLAO</name>
<proteinExistence type="predicted"/>
<reference evidence="2" key="1">
    <citation type="submission" date="2022-11" db="EMBL/GenBank/DDBJ databases">
        <title>Lacinutrix neustonica HL-RS19T sp. nov., isolated from the surface microlayer sample of brackish Lake Shihwa.</title>
        <authorList>
            <person name="Choi J.Y."/>
            <person name="Hwang C.Y."/>
        </authorList>
    </citation>
    <scope>NUCLEOTIDE SEQUENCE</scope>
    <source>
        <strain evidence="2">HL-RS19</strain>
    </source>
</reference>